<accession>A0A095U0H3</accession>
<dbReference type="NCBIfam" id="NF003814">
    <property type="entry name" value="PRK05406.1-3"/>
    <property type="match status" value="1"/>
</dbReference>
<dbReference type="GO" id="GO:0005975">
    <property type="term" value="P:carbohydrate metabolic process"/>
    <property type="evidence" value="ECO:0007669"/>
    <property type="project" value="InterPro"/>
</dbReference>
<comment type="catalytic activity">
    <reaction evidence="2">
        <text>5-oxo-L-proline + ATP + 2 H2O = L-glutamate + ADP + phosphate + H(+)</text>
        <dbReference type="Rhea" id="RHEA:10348"/>
        <dbReference type="ChEBI" id="CHEBI:15377"/>
        <dbReference type="ChEBI" id="CHEBI:15378"/>
        <dbReference type="ChEBI" id="CHEBI:29985"/>
        <dbReference type="ChEBI" id="CHEBI:30616"/>
        <dbReference type="ChEBI" id="CHEBI:43474"/>
        <dbReference type="ChEBI" id="CHEBI:58402"/>
        <dbReference type="ChEBI" id="CHEBI:456216"/>
        <dbReference type="EC" id="3.5.2.9"/>
    </reaction>
</comment>
<dbReference type="Gene3D" id="3.20.20.370">
    <property type="entry name" value="Glycoside hydrolase/deacetylase"/>
    <property type="match status" value="1"/>
</dbReference>
<dbReference type="GO" id="GO:0005524">
    <property type="term" value="F:ATP binding"/>
    <property type="evidence" value="ECO:0007669"/>
    <property type="project" value="UniProtKB-UniRule"/>
</dbReference>
<dbReference type="AlphaFoldDB" id="A0A095U0H3"/>
<proteinExistence type="inferred from homology"/>
<dbReference type="HAMAP" id="MF_00691">
    <property type="entry name" value="PxpA"/>
    <property type="match status" value="1"/>
</dbReference>
<comment type="similarity">
    <text evidence="2">Belongs to the LamB/PxpA family.</text>
</comment>
<keyword evidence="1 2" id="KW-0067">ATP-binding</keyword>
<gene>
    <name evidence="2" type="primary">pxpA</name>
    <name evidence="4" type="ORF">CWD88_12590</name>
    <name evidence="3" type="ORF">Y036_4868</name>
</gene>
<dbReference type="SMR" id="A0A095U0H3"/>
<evidence type="ECO:0000313" key="6">
    <source>
        <dbReference type="Proteomes" id="UP000231878"/>
    </source>
</evidence>
<dbReference type="PANTHER" id="PTHR30292:SF0">
    <property type="entry name" value="5-OXOPROLINASE SUBUNIT A"/>
    <property type="match status" value="1"/>
</dbReference>
<keyword evidence="2" id="KW-0547">Nucleotide-binding</keyword>
<dbReference type="NCBIfam" id="NF003816">
    <property type="entry name" value="PRK05406.1-5"/>
    <property type="match status" value="1"/>
</dbReference>
<dbReference type="EMBL" id="JQIM01000009">
    <property type="protein sequence ID" value="KGX11281.1"/>
    <property type="molecule type" value="Genomic_DNA"/>
</dbReference>
<dbReference type="GO" id="GO:0017168">
    <property type="term" value="F:5-oxoprolinase (ATP-hydrolyzing) activity"/>
    <property type="evidence" value="ECO:0007669"/>
    <property type="project" value="UniProtKB-UniRule"/>
</dbReference>
<evidence type="ECO:0000313" key="5">
    <source>
        <dbReference type="Proteomes" id="UP000030475"/>
    </source>
</evidence>
<evidence type="ECO:0000256" key="2">
    <source>
        <dbReference type="HAMAP-Rule" id="MF_00691"/>
    </source>
</evidence>
<dbReference type="KEGG" id="but:X994_4480"/>
<reference evidence="4 6" key="2">
    <citation type="submission" date="2017-11" db="EMBL/GenBank/DDBJ databases">
        <title>Molecular characterization of Burkholderia pseudomallei and closely related isolates from Vietnam.</title>
        <authorList>
            <person name="Ustinov D.V."/>
            <person name="Antonov A.S."/>
            <person name="Avdusheva E.F."/>
            <person name="Shpak I.M."/>
            <person name="Zakharova I.B."/>
            <person name="Thi L.A."/>
            <person name="Teteryatnikova N."/>
            <person name="Lopasteyskaya Y.A."/>
            <person name="Kuzyutina J.A."/>
            <person name="Ngo T.N."/>
            <person name="Victorov D.V."/>
        </authorList>
    </citation>
    <scope>NUCLEOTIDE SEQUENCE [LARGE SCALE GENOMIC DNA]</scope>
    <source>
        <strain evidence="4 6">V1512</strain>
    </source>
</reference>
<dbReference type="EMBL" id="PHRB01000010">
    <property type="protein sequence ID" value="PJO65961.1"/>
    <property type="molecule type" value="Genomic_DNA"/>
</dbReference>
<dbReference type="CDD" id="cd11664">
    <property type="entry name" value="LamB_YcsF_like_2"/>
    <property type="match status" value="1"/>
</dbReference>
<comment type="function">
    <text evidence="2">Catalyzes the cleavage of 5-oxoproline to form L-glutamate coupled to the hydrolysis of ATP to ADP and inorganic phosphate.</text>
</comment>
<dbReference type="OrthoDB" id="9773478at2"/>
<keyword evidence="2" id="KW-0378">Hydrolase</keyword>
<dbReference type="InterPro" id="IPR011330">
    <property type="entry name" value="Glyco_hydro/deAcase_b/a-brl"/>
</dbReference>
<dbReference type="PANTHER" id="PTHR30292">
    <property type="entry name" value="UNCHARACTERIZED PROTEIN YBGL-RELATED"/>
    <property type="match status" value="1"/>
</dbReference>
<name>A0A095U0H3_BURPE</name>
<comment type="caution">
    <text evidence="3">The sequence shown here is derived from an EMBL/GenBank/DDBJ whole genome shotgun (WGS) entry which is preliminary data.</text>
</comment>
<protein>
    <recommendedName>
        <fullName evidence="2">5-oxoprolinase subunit A</fullName>
        <shortName evidence="2">5-OPase subunit A</shortName>
        <ecNumber evidence="2">3.5.2.9</ecNumber>
    </recommendedName>
    <alternativeName>
        <fullName evidence="2">5-oxoprolinase (ATP-hydrolyzing) subunit A</fullName>
    </alternativeName>
</protein>
<evidence type="ECO:0000313" key="4">
    <source>
        <dbReference type="EMBL" id="PJO65961.1"/>
    </source>
</evidence>
<reference evidence="3 5" key="1">
    <citation type="submission" date="2014-08" db="EMBL/GenBank/DDBJ databases">
        <authorList>
            <person name="Bunnell A."/>
            <person name="Chain P.S."/>
            <person name="Chertkov O."/>
            <person name="Currie B.J."/>
            <person name="Daligault H.E."/>
            <person name="Davenport K.W."/>
            <person name="Davis C."/>
            <person name="Gleasner C.D."/>
            <person name="Johnson S.L."/>
            <person name="Kaestli M."/>
            <person name="Koren S."/>
            <person name="Kunde Y.A."/>
            <person name="Mayo M."/>
            <person name="McMurry K.K."/>
            <person name="Price E.P."/>
            <person name="Reitenga K.G."/>
            <person name="Robison R."/>
            <person name="Rosovitz M.J."/>
            <person name="Sarovich D.S."/>
            <person name="Teshima H."/>
        </authorList>
    </citation>
    <scope>NUCLEOTIDE SEQUENCE [LARGE SCALE GENOMIC DNA]</scope>
    <source>
        <strain evidence="3 5">MSHR44</strain>
    </source>
</reference>
<dbReference type="OMA" id="GALYMHA"/>
<dbReference type="EC" id="3.5.2.9" evidence="2"/>
<dbReference type="SUPFAM" id="SSF88713">
    <property type="entry name" value="Glycoside hydrolase/deacetylase"/>
    <property type="match status" value="1"/>
</dbReference>
<comment type="subunit">
    <text evidence="2">Forms a complex composed of PxpA, PxpB and PxpC.</text>
</comment>
<organism evidence="3 5">
    <name type="scientific">Burkholderia pseudomallei</name>
    <name type="common">Pseudomonas pseudomallei</name>
    <dbReference type="NCBI Taxonomy" id="28450"/>
    <lineage>
        <taxon>Bacteria</taxon>
        <taxon>Pseudomonadati</taxon>
        <taxon>Pseudomonadota</taxon>
        <taxon>Betaproteobacteria</taxon>
        <taxon>Burkholderiales</taxon>
        <taxon>Burkholderiaceae</taxon>
        <taxon>Burkholderia</taxon>
        <taxon>pseudomallei group</taxon>
    </lineage>
</organism>
<dbReference type="InterPro" id="IPR005501">
    <property type="entry name" value="LamB/YcsF/PxpA-like"/>
</dbReference>
<dbReference type="Pfam" id="PF03746">
    <property type="entry name" value="LamB_YcsF"/>
    <property type="match status" value="1"/>
</dbReference>
<evidence type="ECO:0000256" key="1">
    <source>
        <dbReference type="ARBA" id="ARBA00022840"/>
    </source>
</evidence>
<dbReference type="GeneID" id="93062289"/>
<dbReference type="Proteomes" id="UP000030475">
    <property type="component" value="Unassembled WGS sequence"/>
</dbReference>
<evidence type="ECO:0000313" key="3">
    <source>
        <dbReference type="EMBL" id="KGX11281.1"/>
    </source>
</evidence>
<dbReference type="Proteomes" id="UP000231878">
    <property type="component" value="Unassembled WGS sequence"/>
</dbReference>
<sequence>MRKHSVDLNSDMGEGFGPWKIGDGVDEEIMPLISSANIATGFHAGDPNIIARTVQLAKNAGVGVGAHPGFRDLVGFGRRDIGETPQALVNDIVYQLGALREFARFHGVSVQHVKPHGALYMRAARDEALSRLLVETLQQLDPALRLYCMEASVTYRIARELGQPVVREFYADRDYGRNGSIVFTRRAGRLDPRQVADKVLRACVDGRVATVDGEDIDIDFDSICLHSDTPGALALARATRDALTAHGIRIAAPATAEANGIRIDEA</sequence>
<dbReference type="RefSeq" id="WP_004529746.1">
    <property type="nucleotide sequence ID" value="NZ_AP028072.1"/>
</dbReference>